<dbReference type="Gene3D" id="3.50.30.40">
    <property type="entry name" value="Ribonuclease E inhibitor RraA/RraA-like"/>
    <property type="match status" value="1"/>
</dbReference>
<feature type="region of interest" description="Disordered" evidence="2">
    <location>
        <begin position="59"/>
        <end position="78"/>
    </location>
</feature>
<organism evidence="3 4">
    <name type="scientific">Vineibacter terrae</name>
    <dbReference type="NCBI Taxonomy" id="2586908"/>
    <lineage>
        <taxon>Bacteria</taxon>
        <taxon>Pseudomonadati</taxon>
        <taxon>Pseudomonadota</taxon>
        <taxon>Alphaproteobacteria</taxon>
        <taxon>Hyphomicrobiales</taxon>
        <taxon>Vineibacter</taxon>
    </lineage>
</organism>
<dbReference type="InterPro" id="IPR036704">
    <property type="entry name" value="RraA/RraA-like_sf"/>
</dbReference>
<protein>
    <submittedName>
        <fullName evidence="3">Ribonuclease activity regulator RraA</fullName>
    </submittedName>
</protein>
<name>A0A5C8PNM0_9HYPH</name>
<dbReference type="NCBIfam" id="NF006093">
    <property type="entry name" value="PRK08245.1"/>
    <property type="match status" value="1"/>
</dbReference>
<comment type="caution">
    <text evidence="3">The sequence shown here is derived from an EMBL/GenBank/DDBJ whole genome shotgun (WGS) entry which is preliminary data.</text>
</comment>
<dbReference type="PANTHER" id="PTHR33254">
    <property type="entry name" value="4-HYDROXY-4-METHYL-2-OXOGLUTARATE ALDOLASE 3-RELATED"/>
    <property type="match status" value="1"/>
</dbReference>
<keyword evidence="1" id="KW-0479">Metal-binding</keyword>
<sequence>MTDLTPDLREALARVGTSTLTGVLNRRGLRSMCLYDVWPLRPDTPRMVGLAFTMRFIPSREDKDGPTSTSRSMVQPQAMEECPPGHVLMIDSRGDSRAASAGDLYVGRLKARGCAGIVTDGGLRDTDGIAKTGLPAYCRRPSSPPSPIVHRPIDLNLPIACGGVAIYPGDVIVGDRDAVVVIPPDIVAAVAEEALAAYHYEEFAEAEVARGRSLKGLFPVAGEEAKRDYEAWKKAREGKA</sequence>
<dbReference type="RefSeq" id="WP_147847181.1">
    <property type="nucleotide sequence ID" value="NZ_VDUZ01000011.1"/>
</dbReference>
<evidence type="ECO:0000313" key="4">
    <source>
        <dbReference type="Proteomes" id="UP000321638"/>
    </source>
</evidence>
<accession>A0A5C8PNM0</accession>
<dbReference type="EMBL" id="VDUZ01000011">
    <property type="protein sequence ID" value="TXL76372.1"/>
    <property type="molecule type" value="Genomic_DNA"/>
</dbReference>
<dbReference type="SUPFAM" id="SSF89562">
    <property type="entry name" value="RraA-like"/>
    <property type="match status" value="1"/>
</dbReference>
<feature type="binding site" evidence="1">
    <location>
        <position position="124"/>
    </location>
    <ligand>
        <name>Mg(2+)</name>
        <dbReference type="ChEBI" id="CHEBI:18420"/>
    </ligand>
</feature>
<dbReference type="Proteomes" id="UP000321638">
    <property type="component" value="Unassembled WGS sequence"/>
</dbReference>
<evidence type="ECO:0000256" key="1">
    <source>
        <dbReference type="PIRSR" id="PIRSR605493-1"/>
    </source>
</evidence>
<evidence type="ECO:0000313" key="3">
    <source>
        <dbReference type="EMBL" id="TXL76372.1"/>
    </source>
</evidence>
<keyword evidence="1" id="KW-0460">Magnesium</keyword>
<dbReference type="CDD" id="cd16841">
    <property type="entry name" value="RraA_family"/>
    <property type="match status" value="1"/>
</dbReference>
<dbReference type="GO" id="GO:0046872">
    <property type="term" value="F:metal ion binding"/>
    <property type="evidence" value="ECO:0007669"/>
    <property type="project" value="UniProtKB-KW"/>
</dbReference>
<dbReference type="AlphaFoldDB" id="A0A5C8PNM0"/>
<gene>
    <name evidence="3" type="ORF">FHP25_12040</name>
</gene>
<dbReference type="InterPro" id="IPR005493">
    <property type="entry name" value="RraA/RraA-like"/>
</dbReference>
<dbReference type="Pfam" id="PF03737">
    <property type="entry name" value="RraA-like"/>
    <property type="match status" value="1"/>
</dbReference>
<feature type="binding site" evidence="1">
    <location>
        <position position="125"/>
    </location>
    <ligand>
        <name>Mg(2+)</name>
        <dbReference type="ChEBI" id="CHEBI:18420"/>
    </ligand>
</feature>
<dbReference type="PANTHER" id="PTHR33254:SF16">
    <property type="entry name" value="BLR3842 PROTEIN"/>
    <property type="match status" value="1"/>
</dbReference>
<dbReference type="OrthoDB" id="9805307at2"/>
<comment type="cofactor">
    <cofactor evidence="1">
        <name>Mg(2+)</name>
        <dbReference type="ChEBI" id="CHEBI:18420"/>
    </cofactor>
</comment>
<keyword evidence="4" id="KW-1185">Reference proteome</keyword>
<feature type="compositionally biased region" description="Polar residues" evidence="2">
    <location>
        <begin position="66"/>
        <end position="75"/>
    </location>
</feature>
<evidence type="ECO:0000256" key="2">
    <source>
        <dbReference type="SAM" id="MobiDB-lite"/>
    </source>
</evidence>
<proteinExistence type="predicted"/>
<reference evidence="3 4" key="1">
    <citation type="submission" date="2019-06" db="EMBL/GenBank/DDBJ databases">
        <title>New taxonomy in bacterial strain CC-CFT640, isolated from vineyard.</title>
        <authorList>
            <person name="Lin S.-Y."/>
            <person name="Tsai C.-F."/>
            <person name="Young C.-C."/>
        </authorList>
    </citation>
    <scope>NUCLEOTIDE SEQUENCE [LARGE SCALE GENOMIC DNA]</scope>
    <source>
        <strain evidence="3 4">CC-CFT640</strain>
    </source>
</reference>